<proteinExistence type="predicted"/>
<dbReference type="SUPFAM" id="SSF56399">
    <property type="entry name" value="ADP-ribosylation"/>
    <property type="match status" value="1"/>
</dbReference>
<evidence type="ECO:0000256" key="1">
    <source>
        <dbReference type="SAM" id="MobiDB-lite"/>
    </source>
</evidence>
<dbReference type="Proteomes" id="UP000681722">
    <property type="component" value="Unassembled WGS sequence"/>
</dbReference>
<gene>
    <name evidence="2" type="ORF">GPM918_LOCUS14708</name>
    <name evidence="3" type="ORF">SRO942_LOCUS14708</name>
</gene>
<accession>A0A814I6H4</accession>
<name>A0A814I6H4_9BILA</name>
<dbReference type="PANTHER" id="PTHR36649">
    <property type="entry name" value="UBIQUITIN-LIKE DOMAIN-CONTAINING PROTEIN"/>
    <property type="match status" value="1"/>
</dbReference>
<evidence type="ECO:0000313" key="2">
    <source>
        <dbReference type="EMBL" id="CAF1019646.1"/>
    </source>
</evidence>
<dbReference type="Proteomes" id="UP000663829">
    <property type="component" value="Unassembled WGS sequence"/>
</dbReference>
<keyword evidence="4" id="KW-1185">Reference proteome</keyword>
<evidence type="ECO:0000313" key="4">
    <source>
        <dbReference type="Proteomes" id="UP000663829"/>
    </source>
</evidence>
<dbReference type="EMBL" id="CAJNOQ010003586">
    <property type="protein sequence ID" value="CAF1019646.1"/>
    <property type="molecule type" value="Genomic_DNA"/>
</dbReference>
<dbReference type="PANTHER" id="PTHR36649:SF28">
    <property type="entry name" value="UBIQUITIN-LIKE DOMAIN-CONTAINING PROTEIN"/>
    <property type="match status" value="1"/>
</dbReference>
<protein>
    <submittedName>
        <fullName evidence="2">Uncharacterized protein</fullName>
    </submittedName>
</protein>
<dbReference type="OrthoDB" id="9996643at2759"/>
<reference evidence="2" key="1">
    <citation type="submission" date="2021-02" db="EMBL/GenBank/DDBJ databases">
        <authorList>
            <person name="Nowell W R."/>
        </authorList>
    </citation>
    <scope>NUCLEOTIDE SEQUENCE</scope>
</reference>
<dbReference type="EMBL" id="CAJOBC010003586">
    <property type="protein sequence ID" value="CAF3791097.1"/>
    <property type="molecule type" value="Genomic_DNA"/>
</dbReference>
<dbReference type="Gene3D" id="3.90.228.10">
    <property type="match status" value="1"/>
</dbReference>
<sequence length="528" mass="60999">MPADAYQQPYNQQQMPPNPYQQKFVSDDTPCAKEEKPPNMYQHEFASDDRPRFKRGTPPNMYQHELVSDDTPCAKEEKPPNIYQHEFASDDRPRFKRETPPDMYQHELVSDDTPCAKEEKPPNKLLELRLKTSAVLKTVPDKDTHVTSEEEAYYEECKQYYRVTRMPLVSISDGILSNNLQLTSAALKFAIDEDYNEFNIQEFLNKVCNILNINISDIDIRKIQEGCIVLELEFWKNIGAAIKRIKIQALYHSLTDKLLEEMGKLKVFFMFMGDIVSFANTQRFRKQIKLHLQWNRIYGIGHTYWNGALQDGQDRGPHPYYCPAGWKRYALHVSENYDEKFKGWCFCYHGTKFAYGLSILLSGLKPATATAHGQGIYASLSIVYVCHPRYSEVKKIESSEQNNFFRRGKYVQFVLQCRVHPSNIKRIRQETLGAGNTIIDPNVKNNIIEWVVDTKGKDIADFNDPDATIVCTGLMLRVTDNHPGLLPDSQWWHTSHLCNNKNCCALGIDHTVLKNQKINGDRCNIVHE</sequence>
<organism evidence="2 4">
    <name type="scientific">Didymodactylos carnosus</name>
    <dbReference type="NCBI Taxonomy" id="1234261"/>
    <lineage>
        <taxon>Eukaryota</taxon>
        <taxon>Metazoa</taxon>
        <taxon>Spiralia</taxon>
        <taxon>Gnathifera</taxon>
        <taxon>Rotifera</taxon>
        <taxon>Eurotatoria</taxon>
        <taxon>Bdelloidea</taxon>
        <taxon>Philodinida</taxon>
        <taxon>Philodinidae</taxon>
        <taxon>Didymodactylos</taxon>
    </lineage>
</organism>
<feature type="region of interest" description="Disordered" evidence="1">
    <location>
        <begin position="1"/>
        <end position="76"/>
    </location>
</feature>
<feature type="compositionally biased region" description="Low complexity" evidence="1">
    <location>
        <begin position="1"/>
        <end position="15"/>
    </location>
</feature>
<dbReference type="AlphaFoldDB" id="A0A814I6H4"/>
<evidence type="ECO:0000313" key="3">
    <source>
        <dbReference type="EMBL" id="CAF3791097.1"/>
    </source>
</evidence>
<comment type="caution">
    <text evidence="2">The sequence shown here is derived from an EMBL/GenBank/DDBJ whole genome shotgun (WGS) entry which is preliminary data.</text>
</comment>